<accession>A0ABY5YL66</accession>
<feature type="transmembrane region" description="Helical" evidence="1">
    <location>
        <begin position="177"/>
        <end position="204"/>
    </location>
</feature>
<evidence type="ECO:0000256" key="1">
    <source>
        <dbReference type="SAM" id="Phobius"/>
    </source>
</evidence>
<name>A0ABY5YL66_9DEIO</name>
<keyword evidence="1" id="KW-0472">Membrane</keyword>
<reference evidence="2" key="1">
    <citation type="submission" date="2022-09" db="EMBL/GenBank/DDBJ databases">
        <title>genome sequence of Deinococcus rubellus.</title>
        <authorList>
            <person name="Srinivasan S."/>
        </authorList>
    </citation>
    <scope>NUCLEOTIDE SEQUENCE</scope>
    <source>
        <strain evidence="2">Ant6</strain>
    </source>
</reference>
<proteinExistence type="predicted"/>
<evidence type="ECO:0000313" key="2">
    <source>
        <dbReference type="EMBL" id="UWX65092.1"/>
    </source>
</evidence>
<evidence type="ECO:0008006" key="4">
    <source>
        <dbReference type="Google" id="ProtNLM"/>
    </source>
</evidence>
<feature type="transmembrane region" description="Helical" evidence="1">
    <location>
        <begin position="73"/>
        <end position="94"/>
    </location>
</feature>
<dbReference type="Proteomes" id="UP001060261">
    <property type="component" value="Chromosome"/>
</dbReference>
<keyword evidence="3" id="KW-1185">Reference proteome</keyword>
<keyword evidence="1" id="KW-1133">Transmembrane helix</keyword>
<sequence length="213" mass="21817">MPVSPSAPAPSSGPVNPWQRMWTAPAPTLLNMLQFGQGDTWARPLLLGAGLLSSLAPQVREALAQLLPAGTNVLNVAVISGLVLGTLQALGWPLMLQGAARLLGGQGSLRASRLAAAWSSLPVIVSYLLAPLMNGESVGAALLSSLSLLLSGWTLLLLVQSLAAAQRLTLLKSALSVLLGGAMLLIALICAGFVAALVLVALGVTPQQFPQLP</sequence>
<protein>
    <recommendedName>
        <fullName evidence="4">Yip1 domain-containing protein</fullName>
    </recommendedName>
</protein>
<gene>
    <name evidence="2" type="ORF">N0D28_05390</name>
</gene>
<organism evidence="2 3">
    <name type="scientific">Deinococcus rubellus</name>
    <dbReference type="NCBI Taxonomy" id="1889240"/>
    <lineage>
        <taxon>Bacteria</taxon>
        <taxon>Thermotogati</taxon>
        <taxon>Deinococcota</taxon>
        <taxon>Deinococci</taxon>
        <taxon>Deinococcales</taxon>
        <taxon>Deinococcaceae</taxon>
        <taxon>Deinococcus</taxon>
    </lineage>
</organism>
<dbReference type="EMBL" id="CP104213">
    <property type="protein sequence ID" value="UWX65092.1"/>
    <property type="molecule type" value="Genomic_DNA"/>
</dbReference>
<evidence type="ECO:0000313" key="3">
    <source>
        <dbReference type="Proteomes" id="UP001060261"/>
    </source>
</evidence>
<feature type="transmembrane region" description="Helical" evidence="1">
    <location>
        <begin position="114"/>
        <end position="133"/>
    </location>
</feature>
<feature type="transmembrane region" description="Helical" evidence="1">
    <location>
        <begin position="139"/>
        <end position="165"/>
    </location>
</feature>
<dbReference type="RefSeq" id="WP_260561350.1">
    <property type="nucleotide sequence ID" value="NZ_BAABEC010000175.1"/>
</dbReference>
<keyword evidence="1" id="KW-0812">Transmembrane</keyword>